<evidence type="ECO:0000313" key="1">
    <source>
        <dbReference type="EMBL" id="KFM75992.1"/>
    </source>
</evidence>
<accession>A0A087UF53</accession>
<organism evidence="1 2">
    <name type="scientific">Stegodyphus mimosarum</name>
    <name type="common">African social velvet spider</name>
    <dbReference type="NCBI Taxonomy" id="407821"/>
    <lineage>
        <taxon>Eukaryota</taxon>
        <taxon>Metazoa</taxon>
        <taxon>Ecdysozoa</taxon>
        <taxon>Arthropoda</taxon>
        <taxon>Chelicerata</taxon>
        <taxon>Arachnida</taxon>
        <taxon>Araneae</taxon>
        <taxon>Araneomorphae</taxon>
        <taxon>Entelegynae</taxon>
        <taxon>Eresoidea</taxon>
        <taxon>Eresidae</taxon>
        <taxon>Stegodyphus</taxon>
    </lineage>
</organism>
<evidence type="ECO:0000313" key="2">
    <source>
        <dbReference type="Proteomes" id="UP000054359"/>
    </source>
</evidence>
<name>A0A087UF53_STEMI</name>
<dbReference type="EMBL" id="KK119549">
    <property type="protein sequence ID" value="KFM75992.1"/>
    <property type="molecule type" value="Genomic_DNA"/>
</dbReference>
<gene>
    <name evidence="1" type="ORF">X975_02873</name>
</gene>
<protein>
    <submittedName>
        <fullName evidence="1">Uncharacterized protein</fullName>
    </submittedName>
</protein>
<dbReference type="AlphaFoldDB" id="A0A087UF53"/>
<feature type="non-terminal residue" evidence="1">
    <location>
        <position position="98"/>
    </location>
</feature>
<reference evidence="1 2" key="1">
    <citation type="submission" date="2013-11" db="EMBL/GenBank/DDBJ databases">
        <title>Genome sequencing of Stegodyphus mimosarum.</title>
        <authorList>
            <person name="Bechsgaard J."/>
        </authorList>
    </citation>
    <scope>NUCLEOTIDE SEQUENCE [LARGE SCALE GENOMIC DNA]</scope>
</reference>
<dbReference type="Proteomes" id="UP000054359">
    <property type="component" value="Unassembled WGS sequence"/>
</dbReference>
<sequence>MRWKSISQRIPPVVITEKNPDWTSVDEMFQEICAAEFETKIKDRSIYLQTKSLDNYKNAMRNLQKAQINFHAYQFSSESSIKVILKNIPSTVTRAEIF</sequence>
<keyword evidence="2" id="KW-1185">Reference proteome</keyword>
<proteinExistence type="predicted"/>